<accession>A0A653BXX0</accession>
<dbReference type="EMBL" id="CAACVG010006391">
    <property type="protein sequence ID" value="VEN40146.1"/>
    <property type="molecule type" value="Genomic_DNA"/>
</dbReference>
<dbReference type="Proteomes" id="UP000410492">
    <property type="component" value="Unassembled WGS sequence"/>
</dbReference>
<evidence type="ECO:0000256" key="1">
    <source>
        <dbReference type="SAM" id="SignalP"/>
    </source>
</evidence>
<evidence type="ECO:0000313" key="3">
    <source>
        <dbReference type="Proteomes" id="UP000410492"/>
    </source>
</evidence>
<dbReference type="OrthoDB" id="6783036at2759"/>
<reference evidence="2 3" key="1">
    <citation type="submission" date="2019-01" db="EMBL/GenBank/DDBJ databases">
        <authorList>
            <person name="Sayadi A."/>
        </authorList>
    </citation>
    <scope>NUCLEOTIDE SEQUENCE [LARGE SCALE GENOMIC DNA]</scope>
</reference>
<organism evidence="2 3">
    <name type="scientific">Callosobruchus maculatus</name>
    <name type="common">Southern cowpea weevil</name>
    <name type="synonym">Pulse bruchid</name>
    <dbReference type="NCBI Taxonomy" id="64391"/>
    <lineage>
        <taxon>Eukaryota</taxon>
        <taxon>Metazoa</taxon>
        <taxon>Ecdysozoa</taxon>
        <taxon>Arthropoda</taxon>
        <taxon>Hexapoda</taxon>
        <taxon>Insecta</taxon>
        <taxon>Pterygota</taxon>
        <taxon>Neoptera</taxon>
        <taxon>Endopterygota</taxon>
        <taxon>Coleoptera</taxon>
        <taxon>Polyphaga</taxon>
        <taxon>Cucujiformia</taxon>
        <taxon>Chrysomeloidea</taxon>
        <taxon>Chrysomelidae</taxon>
        <taxon>Bruchinae</taxon>
        <taxon>Bruchini</taxon>
        <taxon>Callosobruchus</taxon>
    </lineage>
</organism>
<keyword evidence="3" id="KW-1185">Reference proteome</keyword>
<feature type="signal peptide" evidence="1">
    <location>
        <begin position="1"/>
        <end position="21"/>
    </location>
</feature>
<sequence length="81" mass="9149">MIFVHRLALILMLSVLVLINAAPEPEISTKASLTLLKEAKRRNELTDANHHIGLEQLENVTEGTGDSPRRLIHVRNKITRM</sequence>
<feature type="chain" id="PRO_5024897703" evidence="1">
    <location>
        <begin position="22"/>
        <end position="81"/>
    </location>
</feature>
<protein>
    <submittedName>
        <fullName evidence="2">Uncharacterized protein</fullName>
    </submittedName>
</protein>
<name>A0A653BXX0_CALMS</name>
<gene>
    <name evidence="2" type="ORF">CALMAC_LOCUS4420</name>
</gene>
<evidence type="ECO:0000313" key="2">
    <source>
        <dbReference type="EMBL" id="VEN40146.1"/>
    </source>
</evidence>
<keyword evidence="1" id="KW-0732">Signal</keyword>
<proteinExistence type="predicted"/>
<dbReference type="AlphaFoldDB" id="A0A653BXX0"/>